<feature type="transmembrane region" description="Helical" evidence="1">
    <location>
        <begin position="7"/>
        <end position="28"/>
    </location>
</feature>
<organism evidence="2 3">
    <name type="scientific">Dethiosulfatibacter aminovorans DSM 17477</name>
    <dbReference type="NCBI Taxonomy" id="1121476"/>
    <lineage>
        <taxon>Bacteria</taxon>
        <taxon>Bacillati</taxon>
        <taxon>Bacillota</taxon>
        <taxon>Tissierellia</taxon>
        <taxon>Dethiosulfatibacter</taxon>
    </lineage>
</organism>
<dbReference type="RefSeq" id="WP_073050292.1">
    <property type="nucleotide sequence ID" value="NZ_FQZL01000026.1"/>
</dbReference>
<keyword evidence="1" id="KW-0472">Membrane</keyword>
<accession>A0A1M6KIQ1</accession>
<evidence type="ECO:0000256" key="1">
    <source>
        <dbReference type="SAM" id="Phobius"/>
    </source>
</evidence>
<dbReference type="STRING" id="1121476.SAMN02745751_02907"/>
<evidence type="ECO:0000313" key="2">
    <source>
        <dbReference type="EMBL" id="SHJ58842.1"/>
    </source>
</evidence>
<dbReference type="Gene3D" id="2.60.320.10">
    <property type="entry name" value="N-utilization substance G protein NusG, insert domain"/>
    <property type="match status" value="1"/>
</dbReference>
<keyword evidence="1" id="KW-0812">Transmembrane</keyword>
<evidence type="ECO:0000313" key="3">
    <source>
        <dbReference type="Proteomes" id="UP000184052"/>
    </source>
</evidence>
<sequence length="124" mass="13675">MTKWDKILIVLILVSSVCALFFISGMAMNYDNRYVKISVDGELYKLYSLDATLEKEIIIETDKGTNVIHIEKGSVHMAESTCPDKTCIKQGSIDSPGEIIVCLPNKVIIEIIGNNESGPDTVSH</sequence>
<proteinExistence type="predicted"/>
<dbReference type="SUPFAM" id="SSF82004">
    <property type="entry name" value="N-utilization substance G protein NusG, insert domain"/>
    <property type="match status" value="1"/>
</dbReference>
<dbReference type="EMBL" id="FQZL01000026">
    <property type="protein sequence ID" value="SHJ58842.1"/>
    <property type="molecule type" value="Genomic_DNA"/>
</dbReference>
<protein>
    <submittedName>
        <fullName evidence="2">Uncharacterized protein</fullName>
    </submittedName>
</protein>
<dbReference type="Pfam" id="PF07009">
    <property type="entry name" value="NusG_II"/>
    <property type="match status" value="1"/>
</dbReference>
<reference evidence="2 3" key="1">
    <citation type="submission" date="2016-11" db="EMBL/GenBank/DDBJ databases">
        <authorList>
            <person name="Jaros S."/>
            <person name="Januszkiewicz K."/>
            <person name="Wedrychowicz H."/>
        </authorList>
    </citation>
    <scope>NUCLEOTIDE SEQUENCE [LARGE SCALE GENOMIC DNA]</scope>
    <source>
        <strain evidence="2 3">DSM 17477</strain>
    </source>
</reference>
<gene>
    <name evidence="2" type="ORF">SAMN02745751_02907</name>
</gene>
<keyword evidence="1" id="KW-1133">Transmembrane helix</keyword>
<keyword evidence="3" id="KW-1185">Reference proteome</keyword>
<dbReference type="InterPro" id="IPR038690">
    <property type="entry name" value="NusG_2_sf"/>
</dbReference>
<dbReference type="AlphaFoldDB" id="A0A1M6KIQ1"/>
<dbReference type="CDD" id="cd09911">
    <property type="entry name" value="Lin0431_like"/>
    <property type="match status" value="1"/>
</dbReference>
<dbReference type="Proteomes" id="UP000184052">
    <property type="component" value="Unassembled WGS sequence"/>
</dbReference>
<name>A0A1M6KIQ1_9FIRM</name>